<evidence type="ECO:0000256" key="1">
    <source>
        <dbReference type="SAM" id="MobiDB-lite"/>
    </source>
</evidence>
<feature type="region of interest" description="Disordered" evidence="1">
    <location>
        <begin position="17"/>
        <end position="45"/>
    </location>
</feature>
<gene>
    <name evidence="2" type="ORF">JOD01_003874</name>
</gene>
<accession>A0A938Y624</accession>
<organism evidence="2 3">
    <name type="scientific">Brevibacillus fulvus</name>
    <dbReference type="NCBI Taxonomy" id="1125967"/>
    <lineage>
        <taxon>Bacteria</taxon>
        <taxon>Bacillati</taxon>
        <taxon>Bacillota</taxon>
        <taxon>Bacilli</taxon>
        <taxon>Bacillales</taxon>
        <taxon>Paenibacillaceae</taxon>
        <taxon>Brevibacillus</taxon>
    </lineage>
</organism>
<name>A0A938Y624_9BACL</name>
<proteinExistence type="predicted"/>
<dbReference type="EMBL" id="JAFBEB010000022">
    <property type="protein sequence ID" value="MBM7592212.1"/>
    <property type="molecule type" value="Genomic_DNA"/>
</dbReference>
<protein>
    <submittedName>
        <fullName evidence="2">Uncharacterized protein</fullName>
    </submittedName>
</protein>
<reference evidence="2" key="1">
    <citation type="submission" date="2021-01" db="EMBL/GenBank/DDBJ databases">
        <title>Genomic Encyclopedia of Type Strains, Phase IV (KMG-IV): sequencing the most valuable type-strain genomes for metagenomic binning, comparative biology and taxonomic classification.</title>
        <authorList>
            <person name="Goeker M."/>
        </authorList>
    </citation>
    <scope>NUCLEOTIDE SEQUENCE</scope>
    <source>
        <strain evidence="2">DSM 25523</strain>
    </source>
</reference>
<dbReference type="AlphaFoldDB" id="A0A938Y624"/>
<dbReference type="RefSeq" id="WP_204519981.1">
    <property type="nucleotide sequence ID" value="NZ_JAFBEB010000022.1"/>
</dbReference>
<dbReference type="Proteomes" id="UP000717624">
    <property type="component" value="Unassembled WGS sequence"/>
</dbReference>
<comment type="caution">
    <text evidence="2">The sequence shown here is derived from an EMBL/GenBank/DDBJ whole genome shotgun (WGS) entry which is preliminary data.</text>
</comment>
<keyword evidence="3" id="KW-1185">Reference proteome</keyword>
<evidence type="ECO:0000313" key="3">
    <source>
        <dbReference type="Proteomes" id="UP000717624"/>
    </source>
</evidence>
<evidence type="ECO:0000313" key="2">
    <source>
        <dbReference type="EMBL" id="MBM7592212.1"/>
    </source>
</evidence>
<sequence length="45" mass="5559">MTKEDWLNWQKQVIREEMEEEGQESSQRERGNRYEFTPLLEQKAT</sequence>